<dbReference type="PROSITE" id="PS51898">
    <property type="entry name" value="TYR_RECOMBINASE"/>
    <property type="match status" value="1"/>
</dbReference>
<dbReference type="Pfam" id="PF02899">
    <property type="entry name" value="Phage_int_SAM_1"/>
    <property type="match status" value="1"/>
</dbReference>
<evidence type="ECO:0000256" key="4">
    <source>
        <dbReference type="ARBA" id="ARBA00023172"/>
    </source>
</evidence>
<dbReference type="InterPro" id="IPR004107">
    <property type="entry name" value="Integrase_SAM-like_N"/>
</dbReference>
<keyword evidence="3 5" id="KW-0238">DNA-binding</keyword>
<evidence type="ECO:0000313" key="9">
    <source>
        <dbReference type="Proteomes" id="UP000002985"/>
    </source>
</evidence>
<dbReference type="AlphaFoldDB" id="I3IMZ0"/>
<dbReference type="GO" id="GO:0006310">
    <property type="term" value="P:DNA recombination"/>
    <property type="evidence" value="ECO:0007669"/>
    <property type="project" value="UniProtKB-KW"/>
</dbReference>
<keyword evidence="4" id="KW-0233">DNA recombination</keyword>
<dbReference type="SUPFAM" id="SSF56349">
    <property type="entry name" value="DNA breaking-rejoining enzymes"/>
    <property type="match status" value="1"/>
</dbReference>
<dbReference type="PROSITE" id="PS51900">
    <property type="entry name" value="CB"/>
    <property type="match status" value="1"/>
</dbReference>
<dbReference type="GO" id="GO:0003677">
    <property type="term" value="F:DNA binding"/>
    <property type="evidence" value="ECO:0007669"/>
    <property type="project" value="UniProtKB-UniRule"/>
</dbReference>
<dbReference type="EMBL" id="BAFH01000003">
    <property type="protein sequence ID" value="GAB63085.1"/>
    <property type="molecule type" value="Genomic_DNA"/>
</dbReference>
<evidence type="ECO:0000259" key="6">
    <source>
        <dbReference type="PROSITE" id="PS51898"/>
    </source>
</evidence>
<dbReference type="eggNOG" id="COG4974">
    <property type="taxonomic scope" value="Bacteria"/>
</dbReference>
<dbReference type="Proteomes" id="UP000002985">
    <property type="component" value="Unassembled WGS sequence"/>
</dbReference>
<evidence type="ECO:0000256" key="2">
    <source>
        <dbReference type="ARBA" id="ARBA00022908"/>
    </source>
</evidence>
<name>I3IMZ0_9BACT</name>
<dbReference type="InterPro" id="IPR002104">
    <property type="entry name" value="Integrase_catalytic"/>
</dbReference>
<comment type="caution">
    <text evidence="8">The sequence shown here is derived from an EMBL/GenBank/DDBJ whole genome shotgun (WGS) entry which is preliminary data.</text>
</comment>
<dbReference type="InterPro" id="IPR011010">
    <property type="entry name" value="DNA_brk_join_enz"/>
</dbReference>
<sequence>MVISPDTGYKLEGMGKGFFLQGGGGGNIFLTEFEMCEIKSYLEGFERHLRILQALSEGSVRTYRDKILEFFTWLEEMRSRESEVRSQKGIADITRQDVERYLEHCFYKGNGNQTRFTKLIALQKFFRYLVYEGVIKEDSTANIPRPKIWKKFVQKFTQQEVLEFFRVINIMSEKGLRDAVIVILAAFAGLRVSEILNLDLTDVIDDGKAIDITIRESKHHSSRVVYLWKVPSLFVRKWLSIRLSHHARGEDPFIISYRKGGKVYGDGKRLTANAVDAIIKRYAERAGIRKAKIHIHMFRATHASDLRSIQGYDIAAIGERLGHKHAETTMRYFPTRGRIHRIYPSLAAYWQPFTNLWIKKDEGEKIEGSKQ</sequence>
<gene>
    <name evidence="8" type="ORF">KSU1_C1489</name>
</gene>
<dbReference type="STRING" id="247490.KSU1_C1489"/>
<keyword evidence="1" id="KW-0159">Chromosome partition</keyword>
<dbReference type="GO" id="GO:0007059">
    <property type="term" value="P:chromosome segregation"/>
    <property type="evidence" value="ECO:0007669"/>
    <property type="project" value="UniProtKB-KW"/>
</dbReference>
<dbReference type="Pfam" id="PF00589">
    <property type="entry name" value="Phage_integrase"/>
    <property type="match status" value="1"/>
</dbReference>
<organism evidence="8 9">
    <name type="scientific">Candidatus Jettenia caeni</name>
    <dbReference type="NCBI Taxonomy" id="247490"/>
    <lineage>
        <taxon>Bacteria</taxon>
        <taxon>Pseudomonadati</taxon>
        <taxon>Planctomycetota</taxon>
        <taxon>Candidatus Brocadiia</taxon>
        <taxon>Candidatus Brocadiales</taxon>
        <taxon>Candidatus Brocadiaceae</taxon>
        <taxon>Candidatus Jettenia</taxon>
    </lineage>
</organism>
<protein>
    <submittedName>
        <fullName evidence="8">Putative tyrosine recombinase</fullName>
    </submittedName>
</protein>
<accession>I3IMZ0</accession>
<proteinExistence type="predicted"/>
<dbReference type="Gene3D" id="1.10.150.130">
    <property type="match status" value="1"/>
</dbReference>
<dbReference type="InterPro" id="IPR013762">
    <property type="entry name" value="Integrase-like_cat_sf"/>
</dbReference>
<dbReference type="PANTHER" id="PTHR30349:SF81">
    <property type="entry name" value="TYROSINE RECOMBINASE XERC"/>
    <property type="match status" value="1"/>
</dbReference>
<evidence type="ECO:0000256" key="3">
    <source>
        <dbReference type="ARBA" id="ARBA00023125"/>
    </source>
</evidence>
<evidence type="ECO:0000256" key="1">
    <source>
        <dbReference type="ARBA" id="ARBA00022829"/>
    </source>
</evidence>
<feature type="domain" description="Tyr recombinase" evidence="6">
    <location>
        <begin position="151"/>
        <end position="351"/>
    </location>
</feature>
<evidence type="ECO:0000259" key="7">
    <source>
        <dbReference type="PROSITE" id="PS51900"/>
    </source>
</evidence>
<dbReference type="InterPro" id="IPR010998">
    <property type="entry name" value="Integrase_recombinase_N"/>
</dbReference>
<keyword evidence="9" id="KW-1185">Reference proteome</keyword>
<dbReference type="GO" id="GO:0015074">
    <property type="term" value="P:DNA integration"/>
    <property type="evidence" value="ECO:0007669"/>
    <property type="project" value="UniProtKB-KW"/>
</dbReference>
<evidence type="ECO:0000313" key="8">
    <source>
        <dbReference type="EMBL" id="GAB63085.1"/>
    </source>
</evidence>
<dbReference type="Gene3D" id="1.10.443.10">
    <property type="entry name" value="Intergrase catalytic core"/>
    <property type="match status" value="1"/>
</dbReference>
<dbReference type="CDD" id="cd00397">
    <property type="entry name" value="DNA_BRE_C"/>
    <property type="match status" value="1"/>
</dbReference>
<dbReference type="InterPro" id="IPR050090">
    <property type="entry name" value="Tyrosine_recombinase_XerCD"/>
</dbReference>
<keyword evidence="2" id="KW-0229">DNA integration</keyword>
<feature type="domain" description="Core-binding (CB)" evidence="7">
    <location>
        <begin position="36"/>
        <end position="130"/>
    </location>
</feature>
<evidence type="ECO:0000256" key="5">
    <source>
        <dbReference type="PROSITE-ProRule" id="PRU01248"/>
    </source>
</evidence>
<dbReference type="PANTHER" id="PTHR30349">
    <property type="entry name" value="PHAGE INTEGRASE-RELATED"/>
    <property type="match status" value="1"/>
</dbReference>
<reference evidence="8 9" key="1">
    <citation type="journal article" date="2012" name="FEBS Lett.">
        <title>Anammox organism KSU-1 expresses a NirK-type copper-containing nitrite reductase instead of a NirS-type with cytochrome cd1.</title>
        <authorList>
            <person name="Hira D."/>
            <person name="Toh H."/>
            <person name="Migita C.T."/>
            <person name="Okubo H."/>
            <person name="Nishiyama T."/>
            <person name="Hattori M."/>
            <person name="Furukawa K."/>
            <person name="Fujii T."/>
        </authorList>
    </citation>
    <scope>NUCLEOTIDE SEQUENCE [LARGE SCALE GENOMIC DNA]</scope>
</reference>
<dbReference type="InterPro" id="IPR044068">
    <property type="entry name" value="CB"/>
</dbReference>